<feature type="transmembrane region" description="Helical" evidence="4">
    <location>
        <begin position="396"/>
        <end position="415"/>
    </location>
</feature>
<evidence type="ECO:0000256" key="4">
    <source>
        <dbReference type="SAM" id="Phobius"/>
    </source>
</evidence>
<feature type="transmembrane region" description="Helical" evidence="4">
    <location>
        <begin position="331"/>
        <end position="352"/>
    </location>
</feature>
<reference evidence="5 6" key="1">
    <citation type="submission" date="2018-03" db="EMBL/GenBank/DDBJ databases">
        <authorList>
            <person name="Guldener U."/>
        </authorList>
    </citation>
    <scope>NUCLEOTIDE SEQUENCE [LARGE SCALE GENOMIC DNA]</scope>
    <source>
        <strain evidence="5 6">DAOM196992</strain>
    </source>
</reference>
<evidence type="ECO:0000256" key="3">
    <source>
        <dbReference type="SAM" id="MobiDB-lite"/>
    </source>
</evidence>
<dbReference type="Pfam" id="PF07690">
    <property type="entry name" value="MFS_1"/>
    <property type="match status" value="1"/>
</dbReference>
<dbReference type="InterPro" id="IPR036259">
    <property type="entry name" value="MFS_trans_sf"/>
</dbReference>
<dbReference type="AlphaFoldDB" id="A0A5C3EY82"/>
<dbReference type="SUPFAM" id="SSF103473">
    <property type="entry name" value="MFS general substrate transporter"/>
    <property type="match status" value="1"/>
</dbReference>
<evidence type="ECO:0000313" key="6">
    <source>
        <dbReference type="Proteomes" id="UP000323386"/>
    </source>
</evidence>
<feature type="transmembrane region" description="Helical" evidence="4">
    <location>
        <begin position="25"/>
        <end position="48"/>
    </location>
</feature>
<keyword evidence="2" id="KW-1003">Cell membrane</keyword>
<dbReference type="GO" id="GO:0005886">
    <property type="term" value="C:plasma membrane"/>
    <property type="evidence" value="ECO:0007669"/>
    <property type="project" value="UniProtKB-SubCell"/>
</dbReference>
<proteinExistence type="predicted"/>
<dbReference type="GO" id="GO:0022857">
    <property type="term" value="F:transmembrane transporter activity"/>
    <property type="evidence" value="ECO:0007669"/>
    <property type="project" value="InterPro"/>
</dbReference>
<feature type="transmembrane region" description="Helical" evidence="4">
    <location>
        <begin position="193"/>
        <end position="216"/>
    </location>
</feature>
<feature type="transmembrane region" description="Helical" evidence="4">
    <location>
        <begin position="95"/>
        <end position="113"/>
    </location>
</feature>
<dbReference type="PANTHER" id="PTHR43702:SF3">
    <property type="entry name" value="PROTEIN TSGA"/>
    <property type="match status" value="1"/>
</dbReference>
<comment type="subcellular location">
    <subcellularLocation>
        <location evidence="1">Cell inner membrane</location>
        <topology evidence="1">Multi-pass membrane protein</topology>
    </subcellularLocation>
</comment>
<feature type="region of interest" description="Disordered" evidence="3">
    <location>
        <begin position="444"/>
        <end position="479"/>
    </location>
</feature>
<evidence type="ECO:0000313" key="5">
    <source>
        <dbReference type="EMBL" id="SPO36725.1"/>
    </source>
</evidence>
<gene>
    <name evidence="5" type="ORF">PSFLO_02196</name>
</gene>
<evidence type="ECO:0000256" key="1">
    <source>
        <dbReference type="ARBA" id="ARBA00004429"/>
    </source>
</evidence>
<dbReference type="OrthoDB" id="546893at2759"/>
<feature type="transmembrane region" description="Helical" evidence="4">
    <location>
        <begin position="307"/>
        <end position="325"/>
    </location>
</feature>
<dbReference type="PANTHER" id="PTHR43702">
    <property type="entry name" value="L-FUCOSE-PROTON SYMPORTER"/>
    <property type="match status" value="1"/>
</dbReference>
<dbReference type="InterPro" id="IPR011701">
    <property type="entry name" value="MFS"/>
</dbReference>
<dbReference type="EMBL" id="OOIP01000005">
    <property type="protein sequence ID" value="SPO36725.1"/>
    <property type="molecule type" value="Genomic_DNA"/>
</dbReference>
<protein>
    <submittedName>
        <fullName evidence="5">Related to glucose/galactose transporter</fullName>
    </submittedName>
</protein>
<feature type="transmembrane region" description="Helical" evidence="4">
    <location>
        <begin position="280"/>
        <end position="300"/>
    </location>
</feature>
<feature type="compositionally biased region" description="Basic and acidic residues" evidence="3">
    <location>
        <begin position="444"/>
        <end position="469"/>
    </location>
</feature>
<feature type="transmembrane region" description="Helical" evidence="4">
    <location>
        <begin position="237"/>
        <end position="260"/>
    </location>
</feature>
<keyword evidence="6" id="KW-1185">Reference proteome</keyword>
<accession>A0A5C3EY82</accession>
<organism evidence="5 6">
    <name type="scientific">Pseudozyma flocculosa</name>
    <dbReference type="NCBI Taxonomy" id="84751"/>
    <lineage>
        <taxon>Eukaryota</taxon>
        <taxon>Fungi</taxon>
        <taxon>Dikarya</taxon>
        <taxon>Basidiomycota</taxon>
        <taxon>Ustilaginomycotina</taxon>
        <taxon>Ustilaginomycetes</taxon>
        <taxon>Ustilaginales</taxon>
        <taxon>Ustilaginaceae</taxon>
        <taxon>Pseudozyma</taxon>
    </lineage>
</organism>
<dbReference type="Proteomes" id="UP000323386">
    <property type="component" value="Unassembled WGS sequence"/>
</dbReference>
<keyword evidence="4" id="KW-0812">Transmembrane</keyword>
<name>A0A5C3EY82_9BASI</name>
<feature type="transmembrane region" description="Helical" evidence="4">
    <location>
        <begin position="158"/>
        <end position="181"/>
    </location>
</feature>
<keyword evidence="4" id="KW-0472">Membrane</keyword>
<feature type="transmembrane region" description="Helical" evidence="4">
    <location>
        <begin position="68"/>
        <end position="88"/>
    </location>
</feature>
<feature type="transmembrane region" description="Helical" evidence="4">
    <location>
        <begin position="364"/>
        <end position="384"/>
    </location>
</feature>
<evidence type="ECO:0000256" key="2">
    <source>
        <dbReference type="ARBA" id="ARBA00022475"/>
    </source>
</evidence>
<feature type="transmembrane region" description="Helical" evidence="4">
    <location>
        <begin position="119"/>
        <end position="137"/>
    </location>
</feature>
<sequence length="479" mass="51379">MGLLRKKEQGTAVDRAVTGAELSRFHFVFAFTLVSSLFFVWGLSYGLLDSLNKAFQVSLNLTRAESTGLQAAYFGSYLINGFVSGSAMRKYGYKNGIHFGLALFSIGAVLFWPCAIYKSFPGFIVCTFVTASGLAWLEVAANSYITVIGAPNMAAFRLVFAQSFNGVATVIGPIIASHTFLKTDAKDLNHIQWVYLGIALFGCLINFLFLVCPLPEVKQEVNEAIESKVKGGLFKQYHLIAGAVTEFMYVGAQVAVASLAINYFTEQPDISISTSAAANLYAGCQAAFTLGRFLLVPVLFYVDSGLILGLFGVMCVVFSCLTAGLSSYGGIVSLFCLFFFEGVCYPIIFTLATSNLGSYQKIGSALVAAGVSGGAAWPSVQAVVADNTSTPNSYHIPIIGFAIVAMYGFGMNMHASKQLGRWAWRKPANEEIKNVIAAVPDSNHYGDAEHARHGYGDEVDGDKGSHDGKGGYPVVSYTS</sequence>
<keyword evidence="4" id="KW-1133">Transmembrane helix</keyword>
<dbReference type="Gene3D" id="1.20.1250.20">
    <property type="entry name" value="MFS general substrate transporter like domains"/>
    <property type="match status" value="2"/>
</dbReference>
<dbReference type="InterPro" id="IPR050375">
    <property type="entry name" value="MFS_TsgA-like"/>
</dbReference>